<dbReference type="PROSITE" id="PS00135">
    <property type="entry name" value="TRYPSIN_SER"/>
    <property type="match status" value="1"/>
</dbReference>
<dbReference type="AlphaFoldDB" id="A0A2T7NSC1"/>
<feature type="region of interest" description="Disordered" evidence="2">
    <location>
        <begin position="143"/>
        <end position="171"/>
    </location>
</feature>
<feature type="region of interest" description="Disordered" evidence="2">
    <location>
        <begin position="442"/>
        <end position="468"/>
    </location>
</feature>
<dbReference type="InterPro" id="IPR001254">
    <property type="entry name" value="Trypsin_dom"/>
</dbReference>
<keyword evidence="1" id="KW-1015">Disulfide bond</keyword>
<reference evidence="4 5" key="1">
    <citation type="submission" date="2018-04" db="EMBL/GenBank/DDBJ databases">
        <title>The genome of golden apple snail Pomacea canaliculata provides insight into stress tolerance and invasive adaptation.</title>
        <authorList>
            <person name="Liu C."/>
            <person name="Liu B."/>
            <person name="Ren Y."/>
            <person name="Zhang Y."/>
            <person name="Wang H."/>
            <person name="Li S."/>
            <person name="Jiang F."/>
            <person name="Yin L."/>
            <person name="Zhang G."/>
            <person name="Qian W."/>
            <person name="Fan W."/>
        </authorList>
    </citation>
    <scope>NUCLEOTIDE SEQUENCE [LARGE SCALE GENOMIC DNA]</scope>
    <source>
        <strain evidence="4">SZHN2017</strain>
        <tissue evidence="4">Muscle</tissue>
    </source>
</reference>
<accession>A0A2T7NSC1</accession>
<dbReference type="EMBL" id="PZQS01000009">
    <property type="protein sequence ID" value="PVD24043.1"/>
    <property type="molecule type" value="Genomic_DNA"/>
</dbReference>
<dbReference type="InterPro" id="IPR033116">
    <property type="entry name" value="TRYPSIN_SER"/>
</dbReference>
<dbReference type="Pfam" id="PF00089">
    <property type="entry name" value="Trypsin"/>
    <property type="match status" value="1"/>
</dbReference>
<dbReference type="GO" id="GO:0006508">
    <property type="term" value="P:proteolysis"/>
    <property type="evidence" value="ECO:0007669"/>
    <property type="project" value="InterPro"/>
</dbReference>
<name>A0A2T7NSC1_POMCA</name>
<protein>
    <recommendedName>
        <fullName evidence="3">Peptidase S1 domain-containing protein</fullName>
    </recommendedName>
</protein>
<feature type="domain" description="Peptidase S1" evidence="3">
    <location>
        <begin position="205"/>
        <end position="489"/>
    </location>
</feature>
<dbReference type="SUPFAM" id="SSF50494">
    <property type="entry name" value="Trypsin-like serine proteases"/>
    <property type="match status" value="1"/>
</dbReference>
<organism evidence="4 5">
    <name type="scientific">Pomacea canaliculata</name>
    <name type="common">Golden apple snail</name>
    <dbReference type="NCBI Taxonomy" id="400727"/>
    <lineage>
        <taxon>Eukaryota</taxon>
        <taxon>Metazoa</taxon>
        <taxon>Spiralia</taxon>
        <taxon>Lophotrochozoa</taxon>
        <taxon>Mollusca</taxon>
        <taxon>Gastropoda</taxon>
        <taxon>Caenogastropoda</taxon>
        <taxon>Architaenioglossa</taxon>
        <taxon>Ampullarioidea</taxon>
        <taxon>Ampullariidae</taxon>
        <taxon>Pomacea</taxon>
    </lineage>
</organism>
<evidence type="ECO:0000256" key="1">
    <source>
        <dbReference type="ARBA" id="ARBA00023157"/>
    </source>
</evidence>
<dbReference type="PANTHER" id="PTHR24253">
    <property type="entry name" value="TRANSMEMBRANE PROTEASE SERINE"/>
    <property type="match status" value="1"/>
</dbReference>
<feature type="compositionally biased region" description="Low complexity" evidence="2">
    <location>
        <begin position="143"/>
        <end position="166"/>
    </location>
</feature>
<evidence type="ECO:0000259" key="3">
    <source>
        <dbReference type="PROSITE" id="PS50240"/>
    </source>
</evidence>
<evidence type="ECO:0000313" key="4">
    <source>
        <dbReference type="EMBL" id="PVD24043.1"/>
    </source>
</evidence>
<comment type="caution">
    <text evidence="4">The sequence shown here is derived from an EMBL/GenBank/DDBJ whole genome shotgun (WGS) entry which is preliminary data.</text>
</comment>
<gene>
    <name evidence="4" type="ORF">C0Q70_14512</name>
</gene>
<dbReference type="Gene3D" id="2.40.10.10">
    <property type="entry name" value="Trypsin-like serine proteases"/>
    <property type="match status" value="1"/>
</dbReference>
<evidence type="ECO:0000256" key="2">
    <source>
        <dbReference type="SAM" id="MobiDB-lite"/>
    </source>
</evidence>
<dbReference type="STRING" id="400727.A0A2T7NSC1"/>
<dbReference type="SMART" id="SM00020">
    <property type="entry name" value="Tryp_SPc"/>
    <property type="match status" value="1"/>
</dbReference>
<dbReference type="GO" id="GO:0004252">
    <property type="term" value="F:serine-type endopeptidase activity"/>
    <property type="evidence" value="ECO:0007669"/>
    <property type="project" value="InterPro"/>
</dbReference>
<dbReference type="PROSITE" id="PS50240">
    <property type="entry name" value="TRYPSIN_DOM"/>
    <property type="match status" value="1"/>
</dbReference>
<dbReference type="CDD" id="cd00190">
    <property type="entry name" value="Tryp_SPc"/>
    <property type="match status" value="1"/>
</dbReference>
<dbReference type="Proteomes" id="UP000245119">
    <property type="component" value="Linkage Group LG9"/>
</dbReference>
<keyword evidence="5" id="KW-1185">Reference proteome</keyword>
<dbReference type="PANTHER" id="PTHR24253:SF183">
    <property type="entry name" value="PEPTIDASE S1 DOMAIN-CONTAINING PROTEIN"/>
    <property type="match status" value="1"/>
</dbReference>
<feature type="compositionally biased region" description="Basic and acidic residues" evidence="2">
    <location>
        <begin position="459"/>
        <end position="468"/>
    </location>
</feature>
<evidence type="ECO:0000313" key="5">
    <source>
        <dbReference type="Proteomes" id="UP000245119"/>
    </source>
</evidence>
<dbReference type="InterPro" id="IPR043504">
    <property type="entry name" value="Peptidase_S1_PA_chymotrypsin"/>
</dbReference>
<dbReference type="InterPro" id="IPR009003">
    <property type="entry name" value="Peptidase_S1_PA"/>
</dbReference>
<proteinExistence type="predicted"/>
<dbReference type="OrthoDB" id="6213956at2759"/>
<sequence length="717" mass="74960">MNSAEDAAARELLVVLIVMLHENLTTTVNGGTLLTSHGSTPPHLTPTHPAHPYPAYFYPAPPHPAYPFPVSQSHGAECSELKLSFCLRVIATLNLCRHFGGACGAGCERYIVHKWRLPLCANSNHKCCIPDTAYSGAPINTEATTTTTETTPETTTPPVTVSTTTAGQGSTSWVEYPSDNGEAASSAASLDECGSMNRTRRRKRIVGGSVSPPGAWPWLLALRSLIGAHACSGLSLPSAGLLRHRFASPGLWRMRVGEYNLLTSDENERDIEIANIFIYPGYRSRAPGDDNSTTTLYARYKHDLALVQLAEDARVEPICLPAGEAARVQNSTDSSDQDSQFRMTVLEHSGECWVAGWGFTRDATHDTQVLRQVDGVLVDSEECGDMWGTELEPDMICFGDGTRGHCAGDSGGPLSCWLDGRWYLGGVVSWGTEDCNITGVEEIKDHQAPPQSQSAPGDIKQEKDKDNAGDTPSDCLLLYSCGWFSSGYNVFAYKQAAAADAGAVGGACLTGSTCTDTTNSVCESSVCKTKAEAACTAGSAVCVSHSTCSSSKCTCDTGYTAQTGLCTTTGAAGEACKADGSCADSTLVCESSICKIKAGQTCTSGSTNCVSQSTCVTGTLKCTCGTGGAAGESCKADGSCADSTVVCESSVCKIKAGQTCPSASTNCVSQSTCVTGTLKCTCGTGYTALTTGLCSKPSIDDNYSAIAEVKGSAPKTL</sequence>